<keyword evidence="2" id="KW-0813">Transport</keyword>
<keyword evidence="7 9" id="KW-0472">Membrane</keyword>
<dbReference type="GO" id="GO:0005886">
    <property type="term" value="C:plasma membrane"/>
    <property type="evidence" value="ECO:0007669"/>
    <property type="project" value="UniProtKB-SubCell"/>
</dbReference>
<comment type="subcellular location">
    <subcellularLocation>
        <location evidence="1">Cell membrane</location>
        <topology evidence="1">Multi-pass membrane protein</topology>
    </subcellularLocation>
</comment>
<feature type="transmembrane region" description="Helical" evidence="9">
    <location>
        <begin position="328"/>
        <end position="347"/>
    </location>
</feature>
<evidence type="ECO:0000256" key="2">
    <source>
        <dbReference type="ARBA" id="ARBA00022448"/>
    </source>
</evidence>
<evidence type="ECO:0000256" key="4">
    <source>
        <dbReference type="ARBA" id="ARBA00022692"/>
    </source>
</evidence>
<evidence type="ECO:0000313" key="10">
    <source>
        <dbReference type="EMBL" id="KAF1914733.1"/>
    </source>
</evidence>
<feature type="transmembrane region" description="Helical" evidence="9">
    <location>
        <begin position="70"/>
        <end position="87"/>
    </location>
</feature>
<protein>
    <submittedName>
        <fullName evidence="10">Bestrophin, RFP-TM, chloride channel-domain-containing protein</fullName>
    </submittedName>
</protein>
<gene>
    <name evidence="10" type="ORF">BDU57DRAFT_303114</name>
</gene>
<dbReference type="Proteomes" id="UP000800096">
    <property type="component" value="Unassembled WGS sequence"/>
</dbReference>
<proteinExistence type="predicted"/>
<dbReference type="PANTHER" id="PTHR33281:SF19">
    <property type="entry name" value="VOLTAGE-DEPENDENT ANION CHANNEL-FORMING PROTEIN YNEE"/>
    <property type="match status" value="1"/>
</dbReference>
<keyword evidence="6" id="KW-0406">Ion transport</keyword>
<evidence type="ECO:0000256" key="9">
    <source>
        <dbReference type="SAM" id="Phobius"/>
    </source>
</evidence>
<evidence type="ECO:0000256" key="8">
    <source>
        <dbReference type="SAM" id="MobiDB-lite"/>
    </source>
</evidence>
<feature type="compositionally biased region" description="Polar residues" evidence="8">
    <location>
        <begin position="449"/>
        <end position="465"/>
    </location>
</feature>
<evidence type="ECO:0000256" key="1">
    <source>
        <dbReference type="ARBA" id="ARBA00004651"/>
    </source>
</evidence>
<dbReference type="Pfam" id="PF25539">
    <property type="entry name" value="Bestrophin_2"/>
    <property type="match status" value="1"/>
</dbReference>
<evidence type="ECO:0000256" key="6">
    <source>
        <dbReference type="ARBA" id="ARBA00023065"/>
    </source>
</evidence>
<evidence type="ECO:0000256" key="5">
    <source>
        <dbReference type="ARBA" id="ARBA00022989"/>
    </source>
</evidence>
<organism evidence="10 11">
    <name type="scientific">Ampelomyces quisqualis</name>
    <name type="common">Powdery mildew agent</name>
    <dbReference type="NCBI Taxonomy" id="50730"/>
    <lineage>
        <taxon>Eukaryota</taxon>
        <taxon>Fungi</taxon>
        <taxon>Dikarya</taxon>
        <taxon>Ascomycota</taxon>
        <taxon>Pezizomycotina</taxon>
        <taxon>Dothideomycetes</taxon>
        <taxon>Pleosporomycetidae</taxon>
        <taxon>Pleosporales</taxon>
        <taxon>Pleosporineae</taxon>
        <taxon>Phaeosphaeriaceae</taxon>
        <taxon>Ampelomyces</taxon>
    </lineage>
</organism>
<keyword evidence="5 9" id="KW-1133">Transmembrane helix</keyword>
<evidence type="ECO:0000256" key="3">
    <source>
        <dbReference type="ARBA" id="ARBA00022475"/>
    </source>
</evidence>
<name>A0A6A5QGU6_AMPQU</name>
<reference evidence="10" key="1">
    <citation type="journal article" date="2020" name="Stud. Mycol.">
        <title>101 Dothideomycetes genomes: a test case for predicting lifestyles and emergence of pathogens.</title>
        <authorList>
            <person name="Haridas S."/>
            <person name="Albert R."/>
            <person name="Binder M."/>
            <person name="Bloem J."/>
            <person name="Labutti K."/>
            <person name="Salamov A."/>
            <person name="Andreopoulos B."/>
            <person name="Baker S."/>
            <person name="Barry K."/>
            <person name="Bills G."/>
            <person name="Bluhm B."/>
            <person name="Cannon C."/>
            <person name="Castanera R."/>
            <person name="Culley D."/>
            <person name="Daum C."/>
            <person name="Ezra D."/>
            <person name="Gonzalez J."/>
            <person name="Henrissat B."/>
            <person name="Kuo A."/>
            <person name="Liang C."/>
            <person name="Lipzen A."/>
            <person name="Lutzoni F."/>
            <person name="Magnuson J."/>
            <person name="Mondo S."/>
            <person name="Nolan M."/>
            <person name="Ohm R."/>
            <person name="Pangilinan J."/>
            <person name="Park H.-J."/>
            <person name="Ramirez L."/>
            <person name="Alfaro M."/>
            <person name="Sun H."/>
            <person name="Tritt A."/>
            <person name="Yoshinaga Y."/>
            <person name="Zwiers L.-H."/>
            <person name="Turgeon B."/>
            <person name="Goodwin S."/>
            <person name="Spatafora J."/>
            <person name="Crous P."/>
            <person name="Grigoriev I."/>
        </authorList>
    </citation>
    <scope>NUCLEOTIDE SEQUENCE</scope>
    <source>
        <strain evidence="10">HMLAC05119</strain>
    </source>
</reference>
<evidence type="ECO:0000256" key="7">
    <source>
        <dbReference type="ARBA" id="ARBA00023136"/>
    </source>
</evidence>
<dbReference type="OrthoDB" id="1368at2759"/>
<feature type="region of interest" description="Disordered" evidence="8">
    <location>
        <begin position="428"/>
        <end position="465"/>
    </location>
</feature>
<dbReference type="GO" id="GO:0005254">
    <property type="term" value="F:chloride channel activity"/>
    <property type="evidence" value="ECO:0007669"/>
    <property type="project" value="InterPro"/>
</dbReference>
<keyword evidence="11" id="KW-1185">Reference proteome</keyword>
<keyword evidence="4 9" id="KW-0812">Transmembrane</keyword>
<feature type="transmembrane region" description="Helical" evidence="9">
    <location>
        <begin position="99"/>
        <end position="117"/>
    </location>
</feature>
<feature type="transmembrane region" description="Helical" evidence="9">
    <location>
        <begin position="301"/>
        <end position="322"/>
    </location>
</feature>
<dbReference type="PANTHER" id="PTHR33281">
    <property type="entry name" value="UPF0187 PROTEIN YNEE"/>
    <property type="match status" value="1"/>
</dbReference>
<sequence length="479" mass="53370">MCRTIILRHPLAKMNSLVEPALRSLEAQSVGEKKKQHMSLEEYFVGPRDVTRHSKWPRALRMHGSVTPKILLRTLLIAIWATGITCISEKVHKIDVHPTIAAILGILVAFALNLRSATAYERYMEGRKVWSNLSGVSATLARNIWVHAKEREGDVGRQDLLAKVSFINLITAFALALKHKVRFEPYTQYNDMYDLVSHLDTFARVAGRPKDSTGRPNRWRRIKYVLHIAAPNPRAELKRAKRPLGNLPLEILGYMDAYIQSVVDNGTFPLAPMQSKSISNIQAMDDILVTADRILNTPLPIAYTICISQITWIYVITLPVQLVSLLGWINIPVTIISAYIILGFAAIGNEIENPFGHEVNDLPLELYCEQIASDMAIITSRPPPNLDEYAFHPDNKPLYPISSASPGFGPGADIDDIRDALRTRAMANKPAMWRRQSSPNVDGKAPDMRSQSVGGSTLAEQVSGANESLSHYATVRWAA</sequence>
<dbReference type="EMBL" id="ML979137">
    <property type="protein sequence ID" value="KAF1914733.1"/>
    <property type="molecule type" value="Genomic_DNA"/>
</dbReference>
<evidence type="ECO:0000313" key="11">
    <source>
        <dbReference type="Proteomes" id="UP000800096"/>
    </source>
</evidence>
<accession>A0A6A5QGU6</accession>
<keyword evidence="3" id="KW-1003">Cell membrane</keyword>
<dbReference type="InterPro" id="IPR044669">
    <property type="entry name" value="YneE/VCCN1/2-like"/>
</dbReference>
<dbReference type="AlphaFoldDB" id="A0A6A5QGU6"/>